<keyword evidence="1" id="KW-1133">Transmembrane helix</keyword>
<reference evidence="2" key="1">
    <citation type="journal article" date="2021" name="mSystems">
        <title>Bacteria and Archaea Synergistically Convert Glycine Betaine to Biogenic Methane in the Formosa Cold Seep of the South China Sea.</title>
        <authorList>
            <person name="Li L."/>
            <person name="Zhang W."/>
            <person name="Zhang S."/>
            <person name="Song L."/>
            <person name="Sun Q."/>
            <person name="Zhang H."/>
            <person name="Xiang H."/>
            <person name="Dong X."/>
        </authorList>
    </citation>
    <scope>NUCLEOTIDE SEQUENCE</scope>
    <source>
        <strain evidence="2">ZWT</strain>
    </source>
</reference>
<keyword evidence="1" id="KW-0472">Membrane</keyword>
<proteinExistence type="predicted"/>
<keyword evidence="1" id="KW-0812">Transmembrane</keyword>
<dbReference type="EMBL" id="JAGSOJ010000001">
    <property type="protein sequence ID" value="MCM1989130.1"/>
    <property type="molecule type" value="Genomic_DNA"/>
</dbReference>
<feature type="transmembrane region" description="Helical" evidence="1">
    <location>
        <begin position="93"/>
        <end position="111"/>
    </location>
</feature>
<feature type="transmembrane region" description="Helical" evidence="1">
    <location>
        <begin position="6"/>
        <end position="25"/>
    </location>
</feature>
<dbReference type="AlphaFoldDB" id="A0A9J6NXE9"/>
<protein>
    <submittedName>
        <fullName evidence="2">Uncharacterized protein</fullName>
    </submittedName>
</protein>
<accession>A0A9J6NXE9</accession>
<sequence length="280" mass="32652">MEIPVWQYVLSMGGYTALLILIVHFMRKHYKISNWIWIGALFTFPLWLRNIEGWFRVFKTLSILLPIILFGLARTSNYEDRKGKGWEFLQKGWVMWTLYGVLLLNIMEATIKDYQLGNMMNVVCGVVLCITAPFPTKYWKIYKGKSSDVIAYTTIGWNFLYTTWNGCFVYGETGAYFAASLCIIFAAEIYPLVKRRPELYIMARVYTLATHLLIRACFGDLFPSLMDASSWHNAEVLKYWGIINAIVCVPYAFWYTWQLHTGKAERTFKRLKNNEIPLQG</sequence>
<comment type="caution">
    <text evidence="2">The sequence shown here is derived from an EMBL/GenBank/DDBJ whole genome shotgun (WGS) entry which is preliminary data.</text>
</comment>
<reference evidence="2" key="2">
    <citation type="submission" date="2021-04" db="EMBL/GenBank/DDBJ databases">
        <authorList>
            <person name="Dong X."/>
        </authorList>
    </citation>
    <scope>NUCLEOTIDE SEQUENCE</scope>
    <source>
        <strain evidence="2">ZWT</strain>
    </source>
</reference>
<keyword evidence="3" id="KW-1185">Reference proteome</keyword>
<feature type="transmembrane region" description="Helical" evidence="1">
    <location>
        <begin position="176"/>
        <end position="193"/>
    </location>
</feature>
<feature type="transmembrane region" description="Helical" evidence="1">
    <location>
        <begin position="32"/>
        <end position="48"/>
    </location>
</feature>
<feature type="transmembrane region" description="Helical" evidence="1">
    <location>
        <begin position="205"/>
        <end position="225"/>
    </location>
</feature>
<dbReference type="RefSeq" id="WP_250858023.1">
    <property type="nucleotide sequence ID" value="NZ_JAGSOJ010000001.1"/>
</dbReference>
<evidence type="ECO:0000313" key="2">
    <source>
        <dbReference type="EMBL" id="MCM1989130.1"/>
    </source>
</evidence>
<name>A0A9J6NXE9_9CLOT</name>
<dbReference type="Proteomes" id="UP001056429">
    <property type="component" value="Unassembled WGS sequence"/>
</dbReference>
<evidence type="ECO:0000256" key="1">
    <source>
        <dbReference type="SAM" id="Phobius"/>
    </source>
</evidence>
<evidence type="ECO:0000313" key="3">
    <source>
        <dbReference type="Proteomes" id="UP001056429"/>
    </source>
</evidence>
<gene>
    <name evidence="2" type="ORF">KDK92_05210</name>
</gene>
<feature type="transmembrane region" description="Helical" evidence="1">
    <location>
        <begin position="237"/>
        <end position="257"/>
    </location>
</feature>
<feature type="transmembrane region" description="Helical" evidence="1">
    <location>
        <begin position="54"/>
        <end position="73"/>
    </location>
</feature>
<organism evidence="2 3">
    <name type="scientific">Oceanirhabdus seepicola</name>
    <dbReference type="NCBI Taxonomy" id="2828781"/>
    <lineage>
        <taxon>Bacteria</taxon>
        <taxon>Bacillati</taxon>
        <taxon>Bacillota</taxon>
        <taxon>Clostridia</taxon>
        <taxon>Eubacteriales</taxon>
        <taxon>Clostridiaceae</taxon>
        <taxon>Oceanirhabdus</taxon>
    </lineage>
</organism>